<dbReference type="PANTHER" id="PTHR40267:SF1">
    <property type="entry name" value="BLR3294 PROTEIN"/>
    <property type="match status" value="1"/>
</dbReference>
<dbReference type="Gene3D" id="3.40.50.12500">
    <property type="match status" value="1"/>
</dbReference>
<sequence length="211" mass="24073">MKVSLIISSENTTLEKDLKMVLSDLRTFYMKYVPGHGESERERRKAFEELSKMKHDIEDADVIIYARSYGVFSKRGWNEFKKFFSVPVVISTESIINTLKRKGSQNVFLVTPYNQFRHDYEVKWLRDFGFKVIGSIAMGRTGGPAIASTPYQLVQDSVSIGHRNQEVDSIYVACTILSTIPILDKLKGEKPVITAASAILEELENVRQRRS</sequence>
<dbReference type="OrthoDB" id="38446at2157"/>
<dbReference type="GO" id="GO:0016853">
    <property type="term" value="F:isomerase activity"/>
    <property type="evidence" value="ECO:0007669"/>
    <property type="project" value="UniProtKB-KW"/>
</dbReference>
<evidence type="ECO:0000313" key="2">
    <source>
        <dbReference type="Proteomes" id="UP000470772"/>
    </source>
</evidence>
<dbReference type="InterPro" id="IPR026286">
    <property type="entry name" value="MaiA/AMDase"/>
</dbReference>
<accession>A0A6A9QNP5</accession>
<organism evidence="1 2">
    <name type="scientific">Sulfuracidifex metallicus DSM 6482 = JCM 9184</name>
    <dbReference type="NCBI Taxonomy" id="523847"/>
    <lineage>
        <taxon>Archaea</taxon>
        <taxon>Thermoproteota</taxon>
        <taxon>Thermoprotei</taxon>
        <taxon>Sulfolobales</taxon>
        <taxon>Sulfolobaceae</taxon>
        <taxon>Sulfuracidifex</taxon>
    </lineage>
</organism>
<dbReference type="PANTHER" id="PTHR40267">
    <property type="entry name" value="BLR3294 PROTEIN"/>
    <property type="match status" value="1"/>
</dbReference>
<protein>
    <submittedName>
        <fullName evidence="1">Maleate cis-trans isomerase</fullName>
    </submittedName>
</protein>
<evidence type="ECO:0000313" key="1">
    <source>
        <dbReference type="EMBL" id="MUN29368.1"/>
    </source>
</evidence>
<proteinExistence type="predicted"/>
<keyword evidence="2" id="KW-1185">Reference proteome</keyword>
<reference evidence="1 2" key="1">
    <citation type="submission" date="2019-10" db="EMBL/GenBank/DDBJ databases">
        <title>Sequencing and Assembly of Multiple Reported Metal-Biooxidizing Members of the Extremely Thermoacidophilic Archaeal Family Sulfolobaceae.</title>
        <authorList>
            <person name="Counts J.A."/>
            <person name="Kelly R.M."/>
        </authorList>
    </citation>
    <scope>NUCLEOTIDE SEQUENCE [LARGE SCALE GENOMIC DNA]</scope>
    <source>
        <strain evidence="1 2">DSM 6482</strain>
    </source>
</reference>
<dbReference type="Proteomes" id="UP000470772">
    <property type="component" value="Unassembled WGS sequence"/>
</dbReference>
<dbReference type="RefSeq" id="WP_054838373.1">
    <property type="nucleotide sequence ID" value="NZ_BBBY01000008.1"/>
</dbReference>
<keyword evidence="1" id="KW-0413">Isomerase</keyword>
<comment type="caution">
    <text evidence="1">The sequence shown here is derived from an EMBL/GenBank/DDBJ whole genome shotgun (WGS) entry which is preliminary data.</text>
</comment>
<dbReference type="AlphaFoldDB" id="A0A6A9QNP5"/>
<dbReference type="InterPro" id="IPR053714">
    <property type="entry name" value="Iso_Racemase_Enz_sf"/>
</dbReference>
<name>A0A6A9QNP5_SULME</name>
<dbReference type="EMBL" id="WGGD01000005">
    <property type="protein sequence ID" value="MUN29368.1"/>
    <property type="molecule type" value="Genomic_DNA"/>
</dbReference>
<gene>
    <name evidence="1" type="ORF">GC250_07955</name>
</gene>